<evidence type="ECO:0000313" key="1">
    <source>
        <dbReference type="EMBL" id="KIK18006.1"/>
    </source>
</evidence>
<accession>A0A0C9YMU0</accession>
<dbReference type="EMBL" id="KN833814">
    <property type="protein sequence ID" value="KIK18006.1"/>
    <property type="molecule type" value="Genomic_DNA"/>
</dbReference>
<keyword evidence="2" id="KW-1185">Reference proteome</keyword>
<proteinExistence type="predicted"/>
<evidence type="ECO:0000313" key="2">
    <source>
        <dbReference type="Proteomes" id="UP000054018"/>
    </source>
</evidence>
<protein>
    <submittedName>
        <fullName evidence="1">Uncharacterized protein</fullName>
    </submittedName>
</protein>
<gene>
    <name evidence="1" type="ORF">PISMIDRAFT_207218</name>
</gene>
<dbReference type="AlphaFoldDB" id="A0A0C9YMU0"/>
<name>A0A0C9YMU0_9AGAM</name>
<sequence>MLYCHGGLEGFTSAFSVPAYCDSKPGAVSAESLANCKRHRCIQYLRLIDWMVRVSHGLASVQLRNVIMKHWRRVFDQPDEIDVSCRSPQGVCVHQFRRQRVVCWSLRGYTRSDIALNHSQK</sequence>
<reference evidence="1 2" key="1">
    <citation type="submission" date="2014-04" db="EMBL/GenBank/DDBJ databases">
        <authorList>
            <consortium name="DOE Joint Genome Institute"/>
            <person name="Kuo A."/>
            <person name="Kohler A."/>
            <person name="Costa M.D."/>
            <person name="Nagy L.G."/>
            <person name="Floudas D."/>
            <person name="Copeland A."/>
            <person name="Barry K.W."/>
            <person name="Cichocki N."/>
            <person name="Veneault-Fourrey C."/>
            <person name="LaButti K."/>
            <person name="Lindquist E.A."/>
            <person name="Lipzen A."/>
            <person name="Lundell T."/>
            <person name="Morin E."/>
            <person name="Murat C."/>
            <person name="Sun H."/>
            <person name="Tunlid A."/>
            <person name="Henrissat B."/>
            <person name="Grigoriev I.V."/>
            <person name="Hibbett D.S."/>
            <person name="Martin F."/>
            <person name="Nordberg H.P."/>
            <person name="Cantor M.N."/>
            <person name="Hua S.X."/>
        </authorList>
    </citation>
    <scope>NUCLEOTIDE SEQUENCE [LARGE SCALE GENOMIC DNA]</scope>
    <source>
        <strain evidence="1 2">441</strain>
    </source>
</reference>
<dbReference type="HOGENOM" id="CLU_2038950_0_0_1"/>
<organism evidence="1 2">
    <name type="scientific">Pisolithus microcarpus 441</name>
    <dbReference type="NCBI Taxonomy" id="765257"/>
    <lineage>
        <taxon>Eukaryota</taxon>
        <taxon>Fungi</taxon>
        <taxon>Dikarya</taxon>
        <taxon>Basidiomycota</taxon>
        <taxon>Agaricomycotina</taxon>
        <taxon>Agaricomycetes</taxon>
        <taxon>Agaricomycetidae</taxon>
        <taxon>Boletales</taxon>
        <taxon>Sclerodermatineae</taxon>
        <taxon>Pisolithaceae</taxon>
        <taxon>Pisolithus</taxon>
    </lineage>
</organism>
<dbReference type="Proteomes" id="UP000054018">
    <property type="component" value="Unassembled WGS sequence"/>
</dbReference>
<reference evidence="2" key="2">
    <citation type="submission" date="2015-01" db="EMBL/GenBank/DDBJ databases">
        <title>Evolutionary Origins and Diversification of the Mycorrhizal Mutualists.</title>
        <authorList>
            <consortium name="DOE Joint Genome Institute"/>
            <consortium name="Mycorrhizal Genomics Consortium"/>
            <person name="Kohler A."/>
            <person name="Kuo A."/>
            <person name="Nagy L.G."/>
            <person name="Floudas D."/>
            <person name="Copeland A."/>
            <person name="Barry K.W."/>
            <person name="Cichocki N."/>
            <person name="Veneault-Fourrey C."/>
            <person name="LaButti K."/>
            <person name="Lindquist E.A."/>
            <person name="Lipzen A."/>
            <person name="Lundell T."/>
            <person name="Morin E."/>
            <person name="Murat C."/>
            <person name="Riley R."/>
            <person name="Ohm R."/>
            <person name="Sun H."/>
            <person name="Tunlid A."/>
            <person name="Henrissat B."/>
            <person name="Grigoriev I.V."/>
            <person name="Hibbett D.S."/>
            <person name="Martin F."/>
        </authorList>
    </citation>
    <scope>NUCLEOTIDE SEQUENCE [LARGE SCALE GENOMIC DNA]</scope>
    <source>
        <strain evidence="2">441</strain>
    </source>
</reference>